<dbReference type="InterPro" id="IPR036388">
    <property type="entry name" value="WH-like_DNA-bd_sf"/>
</dbReference>
<keyword evidence="3" id="KW-1185">Reference proteome</keyword>
<sequence>MKNASQEQRFDRLVELIYESVQDIGQIAPAMQMMCDEVGALAGHYLHMDVSTREVFSSVISDPALRAGEAEYCNYYSSVDERLQWVATGAVGEWRADYQRFDERFVRRSEIYNDFLFKYGVRHLIVGRIGGAPWENEGLSFLRPLGAAEYDDDDHLFLTRATGHLVRSAALRRHLRALESQQQADQTLLQHLPYGTVWVDAAGRVVSFNDVAADILGAADGLRIKAQRLHADDAGAERMLAAAVAQATGSQGRRGQWLAVRRKLQAQPLVVSVIPARAGQLAECANDGPLALVILQDMARQRMPRGPVLRKMYGLTPAEARLAEALLDNQTVESYSLAAGVSRNTVRTHLASLFAKTGTRRQAELLRMLMLSEPQVPGAPQM</sequence>
<dbReference type="Gene3D" id="3.30.450.20">
    <property type="entry name" value="PAS domain"/>
    <property type="match status" value="1"/>
</dbReference>
<accession>A0ABX2LPU6</accession>
<protein>
    <submittedName>
        <fullName evidence="2">Helix-turn-helix transcriptional regulator</fullName>
    </submittedName>
</protein>
<reference evidence="2 3" key="1">
    <citation type="journal article" date="2020" name="Front. Plant Sci.">
        <title>Isolation of Rhizosphere Bacteria That Improve Quality and Water Stress Tolerance in Greenhouse Ornamentals.</title>
        <authorList>
            <person name="Nordstedt N.P."/>
            <person name="Jones M.L."/>
        </authorList>
    </citation>
    <scope>NUCLEOTIDE SEQUENCE [LARGE SCALE GENOMIC DNA]</scope>
    <source>
        <strain evidence="2 3">C6C2</strain>
    </source>
</reference>
<proteinExistence type="predicted"/>
<dbReference type="InterPro" id="IPR000792">
    <property type="entry name" value="Tscrpt_reg_LuxR_C"/>
</dbReference>
<dbReference type="InterPro" id="IPR035965">
    <property type="entry name" value="PAS-like_dom_sf"/>
</dbReference>
<comment type="caution">
    <text evidence="2">The sequence shown here is derived from an EMBL/GenBank/DDBJ whole genome shotgun (WGS) entry which is preliminary data.</text>
</comment>
<dbReference type="Proteomes" id="UP000536746">
    <property type="component" value="Unassembled WGS sequence"/>
</dbReference>
<dbReference type="SUPFAM" id="SSF55785">
    <property type="entry name" value="PYP-like sensor domain (PAS domain)"/>
    <property type="match status" value="1"/>
</dbReference>
<gene>
    <name evidence="2" type="ORF">HNO84_00900</name>
</gene>
<evidence type="ECO:0000259" key="1">
    <source>
        <dbReference type="SMART" id="SM00421"/>
    </source>
</evidence>
<dbReference type="Gene3D" id="1.10.10.10">
    <property type="entry name" value="Winged helix-like DNA-binding domain superfamily/Winged helix DNA-binding domain"/>
    <property type="match status" value="1"/>
</dbReference>
<dbReference type="SMART" id="SM00421">
    <property type="entry name" value="HTH_LUXR"/>
    <property type="match status" value="1"/>
</dbReference>
<dbReference type="InterPro" id="IPR016032">
    <property type="entry name" value="Sig_transdc_resp-reg_C-effctor"/>
</dbReference>
<evidence type="ECO:0000313" key="2">
    <source>
        <dbReference type="EMBL" id="NUU00141.1"/>
    </source>
</evidence>
<dbReference type="EMBL" id="JABFMT010000001">
    <property type="protein sequence ID" value="NUU00141.1"/>
    <property type="molecule type" value="Genomic_DNA"/>
</dbReference>
<dbReference type="SUPFAM" id="SSF46894">
    <property type="entry name" value="C-terminal effector domain of the bipartite response regulators"/>
    <property type="match status" value="1"/>
</dbReference>
<evidence type="ECO:0000313" key="3">
    <source>
        <dbReference type="Proteomes" id="UP000536746"/>
    </source>
</evidence>
<feature type="domain" description="HTH luxR-type" evidence="1">
    <location>
        <begin position="312"/>
        <end position="369"/>
    </location>
</feature>
<name>A0ABX2LPU6_9BURK</name>
<dbReference type="RefSeq" id="WP_079215205.1">
    <property type="nucleotide sequence ID" value="NZ_CP018845.1"/>
</dbReference>
<organism evidence="2 3">
    <name type="scientific">Herbaspirillum robiniae</name>
    <dbReference type="NCBI Taxonomy" id="2014887"/>
    <lineage>
        <taxon>Bacteria</taxon>
        <taxon>Pseudomonadati</taxon>
        <taxon>Pseudomonadota</taxon>
        <taxon>Betaproteobacteria</taxon>
        <taxon>Burkholderiales</taxon>
        <taxon>Oxalobacteraceae</taxon>
        <taxon>Herbaspirillum</taxon>
    </lineage>
</organism>